<proteinExistence type="predicted"/>
<accession>A0ABR8VQP4</accession>
<name>A0ABR8VQP4_9BACI</name>
<gene>
    <name evidence="2" type="ORF">H9631_18720</name>
</gene>
<organism evidence="2 3">
    <name type="scientific">Bacillus norwichensis</name>
    <dbReference type="NCBI Taxonomy" id="2762217"/>
    <lineage>
        <taxon>Bacteria</taxon>
        <taxon>Bacillati</taxon>
        <taxon>Bacillota</taxon>
        <taxon>Bacilli</taxon>
        <taxon>Bacillales</taxon>
        <taxon>Bacillaceae</taxon>
        <taxon>Bacillus</taxon>
    </lineage>
</organism>
<dbReference type="InterPro" id="IPR006171">
    <property type="entry name" value="TOPRIM_dom"/>
</dbReference>
<evidence type="ECO:0000313" key="2">
    <source>
        <dbReference type="EMBL" id="MBD8007099.1"/>
    </source>
</evidence>
<dbReference type="EMBL" id="JACSPV010000047">
    <property type="protein sequence ID" value="MBD8007099.1"/>
    <property type="molecule type" value="Genomic_DNA"/>
</dbReference>
<dbReference type="Proteomes" id="UP000648182">
    <property type="component" value="Unassembled WGS sequence"/>
</dbReference>
<dbReference type="RefSeq" id="WP_191815525.1">
    <property type="nucleotide sequence ID" value="NZ_JACSPV010000047.1"/>
</dbReference>
<dbReference type="PANTHER" id="PTHR11390">
    <property type="entry name" value="PROKARYOTIC DNA TOPOISOMERASE"/>
    <property type="match status" value="1"/>
</dbReference>
<evidence type="ECO:0000259" key="1">
    <source>
        <dbReference type="SMART" id="SM00493"/>
    </source>
</evidence>
<sequence length="121" mass="14080">MSIVILAEKPSQGRAYADAFRNAIKKDGYIEVEDSRFFNKRAFITWGLGHLVELVEPEQYKEEWKRWSMQTLPIFPEQFKFQVAKDKRKQFALVKKLLQSSSGVIVATDCDREVMGSYKNV</sequence>
<dbReference type="InterPro" id="IPR034144">
    <property type="entry name" value="TOPRIM_TopoIII"/>
</dbReference>
<keyword evidence="3" id="KW-1185">Reference proteome</keyword>
<protein>
    <submittedName>
        <fullName evidence="2">Topoisomerase</fullName>
    </submittedName>
</protein>
<dbReference type="SUPFAM" id="SSF56712">
    <property type="entry name" value="Prokaryotic type I DNA topoisomerase"/>
    <property type="match status" value="1"/>
</dbReference>
<dbReference type="Gene3D" id="3.40.50.140">
    <property type="match status" value="1"/>
</dbReference>
<feature type="domain" description="Toprim" evidence="1">
    <location>
        <begin position="2"/>
        <end position="120"/>
    </location>
</feature>
<reference evidence="2 3" key="1">
    <citation type="submission" date="2020-08" db="EMBL/GenBank/DDBJ databases">
        <title>A Genomic Blueprint of the Chicken Gut Microbiome.</title>
        <authorList>
            <person name="Gilroy R."/>
            <person name="Ravi A."/>
            <person name="Getino M."/>
            <person name="Pursley I."/>
            <person name="Horton D.L."/>
            <person name="Alikhan N.-F."/>
            <person name="Baker D."/>
            <person name="Gharbi K."/>
            <person name="Hall N."/>
            <person name="Watson M."/>
            <person name="Adriaenssens E.M."/>
            <person name="Foster-Nyarko E."/>
            <person name="Jarju S."/>
            <person name="Secka A."/>
            <person name="Antonio M."/>
            <person name="Oren A."/>
            <person name="Chaudhuri R."/>
            <person name="La Ragione R.M."/>
            <person name="Hildebrand F."/>
            <person name="Pallen M.J."/>
        </authorList>
    </citation>
    <scope>NUCLEOTIDE SEQUENCE [LARGE SCALE GENOMIC DNA]</scope>
    <source>
        <strain evidence="2 3">Sa1BUA2</strain>
    </source>
</reference>
<dbReference type="SMART" id="SM00493">
    <property type="entry name" value="TOPRIM"/>
    <property type="match status" value="1"/>
</dbReference>
<dbReference type="CDD" id="cd03362">
    <property type="entry name" value="TOPRIM_TopoIA_TopoIII"/>
    <property type="match status" value="1"/>
</dbReference>
<dbReference type="PANTHER" id="PTHR11390:SF21">
    <property type="entry name" value="DNA TOPOISOMERASE 3-ALPHA"/>
    <property type="match status" value="1"/>
</dbReference>
<comment type="caution">
    <text evidence="2">The sequence shown here is derived from an EMBL/GenBank/DDBJ whole genome shotgun (WGS) entry which is preliminary data.</text>
</comment>
<dbReference type="Pfam" id="PF01751">
    <property type="entry name" value="Toprim"/>
    <property type="match status" value="1"/>
</dbReference>
<dbReference type="InterPro" id="IPR000380">
    <property type="entry name" value="Topo_IA"/>
</dbReference>
<evidence type="ECO:0000313" key="3">
    <source>
        <dbReference type="Proteomes" id="UP000648182"/>
    </source>
</evidence>
<dbReference type="InterPro" id="IPR023405">
    <property type="entry name" value="Topo_IA_core_domain"/>
</dbReference>